<feature type="signal peptide" evidence="2">
    <location>
        <begin position="1"/>
        <end position="23"/>
    </location>
</feature>
<feature type="transmembrane region" description="Helical" evidence="1">
    <location>
        <begin position="27"/>
        <end position="45"/>
    </location>
</feature>
<feature type="transmembrane region" description="Helical" evidence="1">
    <location>
        <begin position="88"/>
        <end position="107"/>
    </location>
</feature>
<dbReference type="PROSITE" id="PS50887">
    <property type="entry name" value="GGDEF"/>
    <property type="match status" value="1"/>
</dbReference>
<name>A0A919JE63_9ACTN</name>
<dbReference type="Gene3D" id="3.30.70.270">
    <property type="match status" value="1"/>
</dbReference>
<dbReference type="InterPro" id="IPR029787">
    <property type="entry name" value="Nucleotide_cyclase"/>
</dbReference>
<comment type="caution">
    <text evidence="4">The sequence shown here is derived from an EMBL/GenBank/DDBJ whole genome shotgun (WGS) entry which is preliminary data.</text>
</comment>
<feature type="transmembrane region" description="Helical" evidence="1">
    <location>
        <begin position="209"/>
        <end position="229"/>
    </location>
</feature>
<dbReference type="InterPro" id="IPR000160">
    <property type="entry name" value="GGDEF_dom"/>
</dbReference>
<dbReference type="Pfam" id="PF00990">
    <property type="entry name" value="GGDEF"/>
    <property type="match status" value="1"/>
</dbReference>
<dbReference type="CDD" id="cd01949">
    <property type="entry name" value="GGDEF"/>
    <property type="match status" value="1"/>
</dbReference>
<evidence type="ECO:0000313" key="5">
    <source>
        <dbReference type="Proteomes" id="UP000647172"/>
    </source>
</evidence>
<keyword evidence="1" id="KW-0812">Transmembrane</keyword>
<keyword evidence="1" id="KW-0472">Membrane</keyword>
<organism evidence="4 5">
    <name type="scientific">Actinoplanes nipponensis</name>
    <dbReference type="NCBI Taxonomy" id="135950"/>
    <lineage>
        <taxon>Bacteria</taxon>
        <taxon>Bacillati</taxon>
        <taxon>Actinomycetota</taxon>
        <taxon>Actinomycetes</taxon>
        <taxon>Micromonosporales</taxon>
        <taxon>Micromonosporaceae</taxon>
        <taxon>Actinoplanes</taxon>
    </lineage>
</organism>
<evidence type="ECO:0000256" key="2">
    <source>
        <dbReference type="SAM" id="SignalP"/>
    </source>
</evidence>
<evidence type="ECO:0000256" key="1">
    <source>
        <dbReference type="SAM" id="Phobius"/>
    </source>
</evidence>
<feature type="transmembrane region" description="Helical" evidence="1">
    <location>
        <begin position="152"/>
        <end position="173"/>
    </location>
</feature>
<sequence length="472" mass="49292">MLALYLVATVAAALAAGAGSGHASGDLVYFGAYLSICAFAARSALSRRRSEDRFPWLYVAVGQVAWLAGDAVYPVSTLLHRTYDGVPSAVLWTFGYAAFGAALIGMARRRAGRWLRPAVLDMLTLAVAAAIGIWVVFISPYLADAAADPLGAYLYVMGPLGDVVILAGVLLLVLSPGRRTGATRLLLLSAGLRIAADLGSSFIPSLSLAMAVGTGVILLSNALLVAAALHPNSGELTTAARQAPTLHPARVWFLGVGLLTAPTIFFARREYAENERIMLFTATVLTAGLILARFASALRALERAERELSFRSRHDPLTGLVNRAALADALAACPAGSSVLYLDLDGFKAVNDGAGHGAGDVILQVVAQRLRAASRDCDTIARLGGDEFAVVLTGLSSAEAVPVADRILRDVAQPIEHDGCWHTVGASIGIAGADADAGDAWSPTALLRAADAAMYRAKRLGRGRWVLADLAA</sequence>
<evidence type="ECO:0000313" key="4">
    <source>
        <dbReference type="EMBL" id="GIE47725.1"/>
    </source>
</evidence>
<evidence type="ECO:0000259" key="3">
    <source>
        <dbReference type="PROSITE" id="PS50887"/>
    </source>
</evidence>
<feature type="transmembrane region" description="Helical" evidence="1">
    <location>
        <begin position="249"/>
        <end position="267"/>
    </location>
</feature>
<proteinExistence type="predicted"/>
<dbReference type="SUPFAM" id="SSF55073">
    <property type="entry name" value="Nucleotide cyclase"/>
    <property type="match status" value="1"/>
</dbReference>
<protein>
    <recommendedName>
        <fullName evidence="3">GGDEF domain-containing protein</fullName>
    </recommendedName>
</protein>
<keyword evidence="1" id="KW-1133">Transmembrane helix</keyword>
<reference evidence="4" key="1">
    <citation type="submission" date="2021-01" db="EMBL/GenBank/DDBJ databases">
        <title>Whole genome shotgun sequence of Actinoplanes nipponensis NBRC 14063.</title>
        <authorList>
            <person name="Komaki H."/>
            <person name="Tamura T."/>
        </authorList>
    </citation>
    <scope>NUCLEOTIDE SEQUENCE</scope>
    <source>
        <strain evidence="4">NBRC 14063</strain>
    </source>
</reference>
<feature type="transmembrane region" description="Helical" evidence="1">
    <location>
        <begin position="119"/>
        <end position="140"/>
    </location>
</feature>
<dbReference type="EMBL" id="BOMQ01000016">
    <property type="protein sequence ID" value="GIE47725.1"/>
    <property type="molecule type" value="Genomic_DNA"/>
</dbReference>
<gene>
    <name evidence="4" type="ORF">Ani05nite_12590</name>
</gene>
<dbReference type="PANTHER" id="PTHR46663">
    <property type="entry name" value="DIGUANYLATE CYCLASE DGCT-RELATED"/>
    <property type="match status" value="1"/>
</dbReference>
<dbReference type="PANTHER" id="PTHR46663:SF2">
    <property type="entry name" value="GGDEF DOMAIN-CONTAINING PROTEIN"/>
    <property type="match status" value="1"/>
</dbReference>
<keyword evidence="2" id="KW-0732">Signal</keyword>
<dbReference type="InterPro" id="IPR052163">
    <property type="entry name" value="DGC-Regulatory_Protein"/>
</dbReference>
<dbReference type="Proteomes" id="UP000647172">
    <property type="component" value="Unassembled WGS sequence"/>
</dbReference>
<feature type="chain" id="PRO_5038876369" description="GGDEF domain-containing protein" evidence="2">
    <location>
        <begin position="24"/>
        <end position="472"/>
    </location>
</feature>
<dbReference type="NCBIfam" id="TIGR00254">
    <property type="entry name" value="GGDEF"/>
    <property type="match status" value="1"/>
</dbReference>
<feature type="transmembrane region" description="Helical" evidence="1">
    <location>
        <begin position="279"/>
        <end position="301"/>
    </location>
</feature>
<accession>A0A919JE63</accession>
<dbReference type="InterPro" id="IPR043128">
    <property type="entry name" value="Rev_trsase/Diguanyl_cyclase"/>
</dbReference>
<feature type="transmembrane region" description="Helical" evidence="1">
    <location>
        <begin position="57"/>
        <end position="76"/>
    </location>
</feature>
<dbReference type="AlphaFoldDB" id="A0A919JE63"/>
<feature type="domain" description="GGDEF" evidence="3">
    <location>
        <begin position="335"/>
        <end position="470"/>
    </location>
</feature>
<keyword evidence="5" id="KW-1185">Reference proteome</keyword>
<dbReference type="SMART" id="SM00267">
    <property type="entry name" value="GGDEF"/>
    <property type="match status" value="1"/>
</dbReference>